<evidence type="ECO:0000313" key="4">
    <source>
        <dbReference type="EnsemblProtists" id="EKX34396"/>
    </source>
</evidence>
<dbReference type="PANTHER" id="PTHR15934:SF2">
    <property type="entry name" value="A-KINASE ANCHOR PROTEIN 7-LIKE PHOSPHOESTERASE DOMAIN-CONTAINING PROTEIN"/>
    <property type="match status" value="1"/>
</dbReference>
<feature type="region of interest" description="Disordered" evidence="1">
    <location>
        <begin position="1"/>
        <end position="25"/>
    </location>
</feature>
<accession>L1IDR0</accession>
<proteinExistence type="predicted"/>
<dbReference type="Pfam" id="PF10469">
    <property type="entry name" value="AKAP7_NLS"/>
    <property type="match status" value="1"/>
</dbReference>
<dbReference type="SUPFAM" id="SSF55144">
    <property type="entry name" value="LigT-like"/>
    <property type="match status" value="1"/>
</dbReference>
<dbReference type="HOGENOM" id="CLU_503862_0_0_1"/>
<feature type="region of interest" description="Disordered" evidence="1">
    <location>
        <begin position="212"/>
        <end position="235"/>
    </location>
</feature>
<dbReference type="RefSeq" id="XP_005821376.1">
    <property type="nucleotide sequence ID" value="XM_005821319.1"/>
</dbReference>
<reference evidence="5" key="2">
    <citation type="submission" date="2012-11" db="EMBL/GenBank/DDBJ databases">
        <authorList>
            <person name="Kuo A."/>
            <person name="Curtis B.A."/>
            <person name="Tanifuji G."/>
            <person name="Burki F."/>
            <person name="Gruber A."/>
            <person name="Irimia M."/>
            <person name="Maruyama S."/>
            <person name="Arias M.C."/>
            <person name="Ball S.G."/>
            <person name="Gile G.H."/>
            <person name="Hirakawa Y."/>
            <person name="Hopkins J.F."/>
            <person name="Rensing S.A."/>
            <person name="Schmutz J."/>
            <person name="Symeonidi A."/>
            <person name="Elias M."/>
            <person name="Eveleigh R.J."/>
            <person name="Herman E.K."/>
            <person name="Klute M.J."/>
            <person name="Nakayama T."/>
            <person name="Obornik M."/>
            <person name="Reyes-Prieto A."/>
            <person name="Armbrust E.V."/>
            <person name="Aves S.J."/>
            <person name="Beiko R.G."/>
            <person name="Coutinho P."/>
            <person name="Dacks J.B."/>
            <person name="Durnford D.G."/>
            <person name="Fast N.M."/>
            <person name="Green B.R."/>
            <person name="Grisdale C."/>
            <person name="Hempe F."/>
            <person name="Henrissat B."/>
            <person name="Hoppner M.P."/>
            <person name="Ishida K.-I."/>
            <person name="Kim E."/>
            <person name="Koreny L."/>
            <person name="Kroth P.G."/>
            <person name="Liu Y."/>
            <person name="Malik S.-B."/>
            <person name="Maier U.G."/>
            <person name="McRose D."/>
            <person name="Mock T."/>
            <person name="Neilson J.A."/>
            <person name="Onodera N.T."/>
            <person name="Poole A.M."/>
            <person name="Pritham E.J."/>
            <person name="Richards T.A."/>
            <person name="Rocap G."/>
            <person name="Roy S.W."/>
            <person name="Sarai C."/>
            <person name="Schaack S."/>
            <person name="Shirato S."/>
            <person name="Slamovits C.H."/>
            <person name="Spencer D.F."/>
            <person name="Suzuki S."/>
            <person name="Worden A.Z."/>
            <person name="Zauner S."/>
            <person name="Barry K."/>
            <person name="Bell C."/>
            <person name="Bharti A.K."/>
            <person name="Crow J.A."/>
            <person name="Grimwood J."/>
            <person name="Kramer R."/>
            <person name="Lindquist E."/>
            <person name="Lucas S."/>
            <person name="Salamov A."/>
            <person name="McFadden G.I."/>
            <person name="Lane C.E."/>
            <person name="Keeling P.J."/>
            <person name="Gray M.W."/>
            <person name="Grigoriev I.V."/>
            <person name="Archibald J.M."/>
        </authorList>
    </citation>
    <scope>NUCLEOTIDE SEQUENCE</scope>
    <source>
        <strain evidence="5">CCMP2712</strain>
    </source>
</reference>
<name>L1IDR0_GUITC</name>
<evidence type="ECO:0000313" key="5">
    <source>
        <dbReference type="Proteomes" id="UP000011087"/>
    </source>
</evidence>
<gene>
    <name evidence="3" type="ORF">GUITHDRAFT_119398</name>
</gene>
<dbReference type="EnsemblProtists" id="EKX34396">
    <property type="protein sequence ID" value="EKX34396"/>
    <property type="gene ID" value="GUITHDRAFT_119398"/>
</dbReference>
<feature type="domain" description="A-kinase anchor protein 7-like phosphoesterase" evidence="2">
    <location>
        <begin position="304"/>
        <end position="500"/>
    </location>
</feature>
<dbReference type="KEGG" id="gtt:GUITHDRAFT_119398"/>
<dbReference type="GO" id="GO:0034237">
    <property type="term" value="F:protein kinase A regulatory subunit binding"/>
    <property type="evidence" value="ECO:0007669"/>
    <property type="project" value="TreeGrafter"/>
</dbReference>
<dbReference type="Proteomes" id="UP000011087">
    <property type="component" value="Unassembled WGS sequence"/>
</dbReference>
<dbReference type="PaxDb" id="55529-EKX34396"/>
<keyword evidence="5" id="KW-1185">Reference proteome</keyword>
<dbReference type="GO" id="GO:0010738">
    <property type="term" value="P:regulation of protein kinase A signaling"/>
    <property type="evidence" value="ECO:0007669"/>
    <property type="project" value="TreeGrafter"/>
</dbReference>
<dbReference type="OrthoDB" id="277832at2759"/>
<dbReference type="InterPro" id="IPR052641">
    <property type="entry name" value="AKAP7_isoform_gamma"/>
</dbReference>
<dbReference type="GeneID" id="17291145"/>
<dbReference type="STRING" id="905079.L1IDR0"/>
<dbReference type="Gene3D" id="3.90.1140.10">
    <property type="entry name" value="Cyclic phosphodiesterase"/>
    <property type="match status" value="1"/>
</dbReference>
<evidence type="ECO:0000259" key="2">
    <source>
        <dbReference type="Pfam" id="PF10469"/>
    </source>
</evidence>
<reference evidence="3 5" key="1">
    <citation type="journal article" date="2012" name="Nature">
        <title>Algal genomes reveal evolutionary mosaicism and the fate of nucleomorphs.</title>
        <authorList>
            <consortium name="DOE Joint Genome Institute"/>
            <person name="Curtis B.A."/>
            <person name="Tanifuji G."/>
            <person name="Burki F."/>
            <person name="Gruber A."/>
            <person name="Irimia M."/>
            <person name="Maruyama S."/>
            <person name="Arias M.C."/>
            <person name="Ball S.G."/>
            <person name="Gile G.H."/>
            <person name="Hirakawa Y."/>
            <person name="Hopkins J.F."/>
            <person name="Kuo A."/>
            <person name="Rensing S.A."/>
            <person name="Schmutz J."/>
            <person name="Symeonidi A."/>
            <person name="Elias M."/>
            <person name="Eveleigh R.J."/>
            <person name="Herman E.K."/>
            <person name="Klute M.J."/>
            <person name="Nakayama T."/>
            <person name="Obornik M."/>
            <person name="Reyes-Prieto A."/>
            <person name="Armbrust E.V."/>
            <person name="Aves S.J."/>
            <person name="Beiko R.G."/>
            <person name="Coutinho P."/>
            <person name="Dacks J.B."/>
            <person name="Durnford D.G."/>
            <person name="Fast N.M."/>
            <person name="Green B.R."/>
            <person name="Grisdale C.J."/>
            <person name="Hempel F."/>
            <person name="Henrissat B."/>
            <person name="Hoppner M.P."/>
            <person name="Ishida K."/>
            <person name="Kim E."/>
            <person name="Koreny L."/>
            <person name="Kroth P.G."/>
            <person name="Liu Y."/>
            <person name="Malik S.B."/>
            <person name="Maier U.G."/>
            <person name="McRose D."/>
            <person name="Mock T."/>
            <person name="Neilson J.A."/>
            <person name="Onodera N.T."/>
            <person name="Poole A.M."/>
            <person name="Pritham E.J."/>
            <person name="Richards T.A."/>
            <person name="Rocap G."/>
            <person name="Roy S.W."/>
            <person name="Sarai C."/>
            <person name="Schaack S."/>
            <person name="Shirato S."/>
            <person name="Slamovits C.H."/>
            <person name="Spencer D.F."/>
            <person name="Suzuki S."/>
            <person name="Worden A.Z."/>
            <person name="Zauner S."/>
            <person name="Barry K."/>
            <person name="Bell C."/>
            <person name="Bharti A.K."/>
            <person name="Crow J.A."/>
            <person name="Grimwood J."/>
            <person name="Kramer R."/>
            <person name="Lindquist E."/>
            <person name="Lucas S."/>
            <person name="Salamov A."/>
            <person name="McFadden G.I."/>
            <person name="Lane C.E."/>
            <person name="Keeling P.J."/>
            <person name="Gray M.W."/>
            <person name="Grigoriev I.V."/>
            <person name="Archibald J.M."/>
        </authorList>
    </citation>
    <scope>NUCLEOTIDE SEQUENCE</scope>
    <source>
        <strain evidence="3 5">CCMP2712</strain>
    </source>
</reference>
<dbReference type="EMBL" id="JH993110">
    <property type="protein sequence ID" value="EKX34396.1"/>
    <property type="molecule type" value="Genomic_DNA"/>
</dbReference>
<reference evidence="4" key="3">
    <citation type="submission" date="2016-03" db="UniProtKB">
        <authorList>
            <consortium name="EnsemblProtists"/>
        </authorList>
    </citation>
    <scope>IDENTIFICATION</scope>
</reference>
<feature type="region of interest" description="Disordered" evidence="1">
    <location>
        <begin position="60"/>
        <end position="97"/>
    </location>
</feature>
<organism evidence="3">
    <name type="scientific">Guillardia theta (strain CCMP2712)</name>
    <name type="common">Cryptophyte</name>
    <dbReference type="NCBI Taxonomy" id="905079"/>
    <lineage>
        <taxon>Eukaryota</taxon>
        <taxon>Cryptophyceae</taxon>
        <taxon>Pyrenomonadales</taxon>
        <taxon>Geminigeraceae</taxon>
        <taxon>Guillardia</taxon>
    </lineage>
</organism>
<evidence type="ECO:0000256" key="1">
    <source>
        <dbReference type="SAM" id="MobiDB-lite"/>
    </source>
</evidence>
<sequence>MTLNESTDLGVLSAPSPGDGRVTNRSFKVQDVYDTDNTGACCRQNGCNHCKKQLEDKVQEPTVNQVQQRKSKVKQGQRSASAPGLEGGGSAGVEQASADHATSWMDQIIMHVTTYGPCSLTELGMLVPRPPGERRKLSESVRSDARLRLTETLEVSLSSSGGMREGDRHRMLQSIRRCRPGGAEIEAKPQGKVGGAQHEGQIGSGMKELQRTAEQVPRTESDKKTFASVSGDSMARVDGGVGSSAGAGAGAGAGVSARLAGSGKEGFAGKVMLQRMDVRGRGYGSSYEARRVGEAAPQHVKKWTHFVSLPIVNPCVLERVAQIQQRFTAAHPTMKDGMSKLTKLHVTLAVLRCADDDAVSRVRQALQARAQDIVECMKDRKGTAVCCLKLQGLSMFSNRYPVLWIKVLHDGFLPSISCIVREAVKSSGTGVTLEMKASNFHITIWKSSKMGVPMVDSSTLLSSLVYKENACANFGEENLVAVHLCAMTKEVEEGEGHLYKVDGFIRITLSYTCLPSVVTWNSNHAKDYQKTNKSEPYKIQG</sequence>
<protein>
    <recommendedName>
        <fullName evidence="2">A-kinase anchor protein 7-like phosphoesterase domain-containing protein</fullName>
    </recommendedName>
</protein>
<dbReference type="InterPro" id="IPR009097">
    <property type="entry name" value="Cyclic_Pdiesterase"/>
</dbReference>
<dbReference type="AlphaFoldDB" id="L1IDR0"/>
<dbReference type="PANTHER" id="PTHR15934">
    <property type="entry name" value="RNA 2',3'-CYCLIC PHOSPHODIESTERASE"/>
    <property type="match status" value="1"/>
</dbReference>
<evidence type="ECO:0000313" key="3">
    <source>
        <dbReference type="EMBL" id="EKX34396.1"/>
    </source>
</evidence>
<dbReference type="InterPro" id="IPR019510">
    <property type="entry name" value="AKAP7-like_phosphoesterase"/>
</dbReference>
<dbReference type="GO" id="GO:0005829">
    <property type="term" value="C:cytosol"/>
    <property type="evidence" value="ECO:0007669"/>
    <property type="project" value="TreeGrafter"/>
</dbReference>